<proteinExistence type="inferred from homology"/>
<dbReference type="InterPro" id="IPR027417">
    <property type="entry name" value="P-loop_NTPase"/>
</dbReference>
<dbReference type="InterPro" id="IPR003442">
    <property type="entry name" value="T6A_TsaE"/>
</dbReference>
<keyword evidence="5" id="KW-0819">tRNA processing</keyword>
<evidence type="ECO:0000256" key="9">
    <source>
        <dbReference type="ARBA" id="ARBA00022842"/>
    </source>
</evidence>
<evidence type="ECO:0000256" key="8">
    <source>
        <dbReference type="ARBA" id="ARBA00022840"/>
    </source>
</evidence>
<evidence type="ECO:0000256" key="4">
    <source>
        <dbReference type="ARBA" id="ARBA00022490"/>
    </source>
</evidence>
<name>B3EE72_CHLL2</name>
<reference evidence="11 12" key="1">
    <citation type="submission" date="2008-05" db="EMBL/GenBank/DDBJ databases">
        <title>Complete sequence of Chlorobium limicola DSM 245.</title>
        <authorList>
            <consortium name="US DOE Joint Genome Institute"/>
            <person name="Lucas S."/>
            <person name="Copeland A."/>
            <person name="Lapidus A."/>
            <person name="Glavina del Rio T."/>
            <person name="Dalin E."/>
            <person name="Tice H."/>
            <person name="Bruce D."/>
            <person name="Goodwin L."/>
            <person name="Pitluck S."/>
            <person name="Schmutz J."/>
            <person name="Larimer F."/>
            <person name="Land M."/>
            <person name="Hauser L."/>
            <person name="Kyrpides N."/>
            <person name="Ovchinnikova G."/>
            <person name="Zhao F."/>
            <person name="Li T."/>
            <person name="Liu Z."/>
            <person name="Overmann J."/>
            <person name="Bryant D.A."/>
            <person name="Richardson P."/>
        </authorList>
    </citation>
    <scope>NUCLEOTIDE SEQUENCE [LARGE SCALE GENOMIC DNA]</scope>
    <source>
        <strain evidence="12">DSM 245 / NBRC 103803 / 6330</strain>
    </source>
</reference>
<dbReference type="EMBL" id="CP001097">
    <property type="protein sequence ID" value="ACD89206.1"/>
    <property type="molecule type" value="Genomic_DNA"/>
</dbReference>
<dbReference type="NCBIfam" id="TIGR00150">
    <property type="entry name" value="T6A_YjeE"/>
    <property type="match status" value="1"/>
</dbReference>
<evidence type="ECO:0000256" key="6">
    <source>
        <dbReference type="ARBA" id="ARBA00022723"/>
    </source>
</evidence>
<evidence type="ECO:0000256" key="7">
    <source>
        <dbReference type="ARBA" id="ARBA00022741"/>
    </source>
</evidence>
<dbReference type="GO" id="GO:0002949">
    <property type="term" value="P:tRNA threonylcarbamoyladenosine modification"/>
    <property type="evidence" value="ECO:0007669"/>
    <property type="project" value="InterPro"/>
</dbReference>
<keyword evidence="9" id="KW-0460">Magnesium</keyword>
<evidence type="ECO:0000256" key="3">
    <source>
        <dbReference type="ARBA" id="ARBA00019010"/>
    </source>
</evidence>
<keyword evidence="4" id="KW-0963">Cytoplasm</keyword>
<comment type="similarity">
    <text evidence="2">Belongs to the TsaE family.</text>
</comment>
<keyword evidence="7" id="KW-0547">Nucleotide-binding</keyword>
<protein>
    <recommendedName>
        <fullName evidence="3">tRNA threonylcarbamoyladenosine biosynthesis protein TsaE</fullName>
    </recommendedName>
    <alternativeName>
        <fullName evidence="10">t(6)A37 threonylcarbamoyladenosine biosynthesis protein TsaE</fullName>
    </alternativeName>
</protein>
<evidence type="ECO:0000313" key="11">
    <source>
        <dbReference type="EMBL" id="ACD89206.1"/>
    </source>
</evidence>
<evidence type="ECO:0000256" key="1">
    <source>
        <dbReference type="ARBA" id="ARBA00004496"/>
    </source>
</evidence>
<dbReference type="Gene3D" id="3.40.50.300">
    <property type="entry name" value="P-loop containing nucleotide triphosphate hydrolases"/>
    <property type="match status" value="1"/>
</dbReference>
<keyword evidence="6" id="KW-0479">Metal-binding</keyword>
<dbReference type="AlphaFoldDB" id="B3EE72"/>
<accession>B3EE72</accession>
<organism evidence="11 12">
    <name type="scientific">Chlorobium limicola (strain DSM 245 / NBRC 103803 / 6330)</name>
    <dbReference type="NCBI Taxonomy" id="290315"/>
    <lineage>
        <taxon>Bacteria</taxon>
        <taxon>Pseudomonadati</taxon>
        <taxon>Chlorobiota</taxon>
        <taxon>Chlorobiia</taxon>
        <taxon>Chlorobiales</taxon>
        <taxon>Chlorobiaceae</taxon>
        <taxon>Chlorobium/Pelodictyon group</taxon>
        <taxon>Chlorobium</taxon>
    </lineage>
</organism>
<dbReference type="PANTHER" id="PTHR33540:SF2">
    <property type="entry name" value="TRNA THREONYLCARBAMOYLADENOSINE BIOSYNTHESIS PROTEIN TSAE"/>
    <property type="match status" value="1"/>
</dbReference>
<dbReference type="RefSeq" id="WP_012465087.1">
    <property type="nucleotide sequence ID" value="NC_010803.1"/>
</dbReference>
<sequence>MAMAMTEEFFSRSAEETREYARQFASALQPGDRVCLKGQLGAGKTEFMKGIAGFFNCAEELSSPTFSLFNIYHGAFRGRPVDLHHFDLYRIERAQELEAIGFDEYLFGPHIAIVEWGDKFPDYLSSYTVTVFLDHAGDNSRRIVITRQQNR</sequence>
<evidence type="ECO:0000256" key="5">
    <source>
        <dbReference type="ARBA" id="ARBA00022694"/>
    </source>
</evidence>
<evidence type="ECO:0000256" key="2">
    <source>
        <dbReference type="ARBA" id="ARBA00007599"/>
    </source>
</evidence>
<gene>
    <name evidence="11" type="ordered locus">Clim_0100</name>
</gene>
<dbReference type="KEGG" id="cli:Clim_0100"/>
<dbReference type="PANTHER" id="PTHR33540">
    <property type="entry name" value="TRNA THREONYLCARBAMOYLADENOSINE BIOSYNTHESIS PROTEIN TSAE"/>
    <property type="match status" value="1"/>
</dbReference>
<comment type="subcellular location">
    <subcellularLocation>
        <location evidence="1">Cytoplasm</location>
    </subcellularLocation>
</comment>
<dbReference type="HOGENOM" id="CLU_087829_3_0_10"/>
<dbReference type="GO" id="GO:0046872">
    <property type="term" value="F:metal ion binding"/>
    <property type="evidence" value="ECO:0007669"/>
    <property type="project" value="UniProtKB-KW"/>
</dbReference>
<dbReference type="GO" id="GO:0005524">
    <property type="term" value="F:ATP binding"/>
    <property type="evidence" value="ECO:0007669"/>
    <property type="project" value="UniProtKB-KW"/>
</dbReference>
<dbReference type="STRING" id="290315.Clim_0100"/>
<evidence type="ECO:0000313" key="12">
    <source>
        <dbReference type="Proteomes" id="UP000008841"/>
    </source>
</evidence>
<evidence type="ECO:0000256" key="10">
    <source>
        <dbReference type="ARBA" id="ARBA00032441"/>
    </source>
</evidence>
<dbReference type="SUPFAM" id="SSF52540">
    <property type="entry name" value="P-loop containing nucleoside triphosphate hydrolases"/>
    <property type="match status" value="1"/>
</dbReference>
<dbReference type="GO" id="GO:0005737">
    <property type="term" value="C:cytoplasm"/>
    <property type="evidence" value="ECO:0007669"/>
    <property type="project" value="UniProtKB-SubCell"/>
</dbReference>
<dbReference type="Pfam" id="PF02367">
    <property type="entry name" value="TsaE"/>
    <property type="match status" value="1"/>
</dbReference>
<dbReference type="eggNOG" id="COG0802">
    <property type="taxonomic scope" value="Bacteria"/>
</dbReference>
<dbReference type="Proteomes" id="UP000008841">
    <property type="component" value="Chromosome"/>
</dbReference>
<keyword evidence="8" id="KW-0067">ATP-binding</keyword>